<dbReference type="EMBL" id="NSKB01000010">
    <property type="protein sequence ID" value="PAU74475.1"/>
    <property type="molecule type" value="Genomic_DNA"/>
</dbReference>
<dbReference type="Pfam" id="PF22725">
    <property type="entry name" value="GFO_IDH_MocA_C3"/>
    <property type="match status" value="1"/>
</dbReference>
<organism evidence="3 4">
    <name type="scientific">Halomonas salipaludis</name>
    <dbReference type="NCBI Taxonomy" id="2032625"/>
    <lineage>
        <taxon>Bacteria</taxon>
        <taxon>Pseudomonadati</taxon>
        <taxon>Pseudomonadota</taxon>
        <taxon>Gammaproteobacteria</taxon>
        <taxon>Oceanospirillales</taxon>
        <taxon>Halomonadaceae</taxon>
        <taxon>Halomonas</taxon>
    </lineage>
</organism>
<dbReference type="Pfam" id="PF01408">
    <property type="entry name" value="GFO_IDH_MocA"/>
    <property type="match status" value="1"/>
</dbReference>
<comment type="caution">
    <text evidence="3">The sequence shown here is derived from an EMBL/GenBank/DDBJ whole genome shotgun (WGS) entry which is preliminary data.</text>
</comment>
<dbReference type="PANTHER" id="PTHR43708:SF3">
    <property type="entry name" value="OXIDOREDUCTASE"/>
    <property type="match status" value="1"/>
</dbReference>
<dbReference type="InterPro" id="IPR055170">
    <property type="entry name" value="GFO_IDH_MocA-like_dom"/>
</dbReference>
<dbReference type="InterPro" id="IPR051317">
    <property type="entry name" value="Gfo/Idh/MocA_oxidoreduct"/>
</dbReference>
<proteinExistence type="predicted"/>
<feature type="domain" description="Gfo/Idh/MocA-like oxidoreductase N-terminal" evidence="1">
    <location>
        <begin position="11"/>
        <end position="138"/>
    </location>
</feature>
<dbReference type="PANTHER" id="PTHR43708">
    <property type="entry name" value="CONSERVED EXPRESSED OXIDOREDUCTASE (EUROFUNG)"/>
    <property type="match status" value="1"/>
</dbReference>
<dbReference type="InterPro" id="IPR036291">
    <property type="entry name" value="NAD(P)-bd_dom_sf"/>
</dbReference>
<dbReference type="InterPro" id="IPR000683">
    <property type="entry name" value="Gfo/Idh/MocA-like_OxRdtase_N"/>
</dbReference>
<evidence type="ECO:0000259" key="2">
    <source>
        <dbReference type="Pfam" id="PF22725"/>
    </source>
</evidence>
<dbReference type="RefSeq" id="WP_095622982.1">
    <property type="nucleotide sequence ID" value="NZ_NSKB01000010.1"/>
</dbReference>
<evidence type="ECO:0000259" key="1">
    <source>
        <dbReference type="Pfam" id="PF01408"/>
    </source>
</evidence>
<dbReference type="Gene3D" id="3.40.50.720">
    <property type="entry name" value="NAD(P)-binding Rossmann-like Domain"/>
    <property type="match status" value="1"/>
</dbReference>
<sequence>MTHDSTRPRLRLAMIGGGQGAFIGGVHRMAARLDDRFELVAGVFSSQAERNLATAHELGVDKTRCYANHEALLAGETPREDGAEVVAIVTPNHLHFPAALATLEAGLHVVCEKPMTLGVAEAERLARAAAASQRRFVLTHNYAGYPLVQHARALVARGELGRLRHVQVEYLQEWLSEAPDAANRQAAWRLDPARAGAAGCLGDIGVHAFQLAQFISGQRVDQVSAELSSAVPDRALDDNVQALLRFDGGARGMLWASQTAAGFENALSIRVIGERGSLQWAQETPNELWFKPLNGPSQRLTRRDDALSAEIGRGVRLPGGHPEGYIEAFANLYQALADDLAADEHSAWLPGIADGVDGMRFISAALASSQAAGSWTSLTQRGAPDA</sequence>
<dbReference type="Proteomes" id="UP000217771">
    <property type="component" value="Unassembled WGS sequence"/>
</dbReference>
<reference evidence="3 4" key="1">
    <citation type="submission" date="2017-08" db="EMBL/GenBank/DDBJ databases">
        <title>Halomonas alkalisoli sp. nov., isolated from saline alkaline soil.</title>
        <authorList>
            <person name="Wang D."/>
            <person name="Zhang G."/>
        </authorList>
    </citation>
    <scope>NUCLEOTIDE SEQUENCE [LARGE SCALE GENOMIC DNA]</scope>
    <source>
        <strain evidence="3 4">WRN001</strain>
    </source>
</reference>
<dbReference type="SUPFAM" id="SSF55347">
    <property type="entry name" value="Glyceraldehyde-3-phosphate dehydrogenase-like, C-terminal domain"/>
    <property type="match status" value="1"/>
</dbReference>
<dbReference type="Gene3D" id="3.30.360.10">
    <property type="entry name" value="Dihydrodipicolinate Reductase, domain 2"/>
    <property type="match status" value="1"/>
</dbReference>
<dbReference type="SUPFAM" id="SSF51735">
    <property type="entry name" value="NAD(P)-binding Rossmann-fold domains"/>
    <property type="match status" value="1"/>
</dbReference>
<keyword evidence="4" id="KW-1185">Reference proteome</keyword>
<dbReference type="GO" id="GO:0000166">
    <property type="term" value="F:nucleotide binding"/>
    <property type="evidence" value="ECO:0007669"/>
    <property type="project" value="InterPro"/>
</dbReference>
<gene>
    <name evidence="3" type="ORF">CK498_21855</name>
</gene>
<accession>A0A2A2EQ28</accession>
<dbReference type="OrthoDB" id="9801953at2"/>
<evidence type="ECO:0000313" key="4">
    <source>
        <dbReference type="Proteomes" id="UP000217771"/>
    </source>
</evidence>
<protein>
    <submittedName>
        <fullName evidence="3">Oxidoreductase</fullName>
    </submittedName>
</protein>
<dbReference type="AlphaFoldDB" id="A0A2A2EQ28"/>
<feature type="domain" description="GFO/IDH/MocA-like oxidoreductase" evidence="2">
    <location>
        <begin position="148"/>
        <end position="278"/>
    </location>
</feature>
<evidence type="ECO:0000313" key="3">
    <source>
        <dbReference type="EMBL" id="PAU74475.1"/>
    </source>
</evidence>
<name>A0A2A2EQ28_9GAMM</name>